<dbReference type="GO" id="GO:0030424">
    <property type="term" value="C:axon"/>
    <property type="evidence" value="ECO:0007669"/>
    <property type="project" value="TreeGrafter"/>
</dbReference>
<dbReference type="CDD" id="cd00096">
    <property type="entry name" value="Ig"/>
    <property type="match status" value="1"/>
</dbReference>
<dbReference type="OrthoDB" id="6138780at2759"/>
<feature type="domain" description="Ig-like" evidence="3">
    <location>
        <begin position="205"/>
        <end position="271"/>
    </location>
</feature>
<dbReference type="InterPro" id="IPR036179">
    <property type="entry name" value="Ig-like_dom_sf"/>
</dbReference>
<dbReference type="InterPro" id="IPR003599">
    <property type="entry name" value="Ig_sub"/>
</dbReference>
<dbReference type="PANTHER" id="PTHR10075:SF109">
    <property type="entry name" value="NEURAL_ECTODERMAL DEVELOPMENT FACTOR IMP-L2"/>
    <property type="match status" value="1"/>
</dbReference>
<dbReference type="GO" id="GO:0007411">
    <property type="term" value="P:axon guidance"/>
    <property type="evidence" value="ECO:0007669"/>
    <property type="project" value="TreeGrafter"/>
</dbReference>
<dbReference type="GO" id="GO:0007156">
    <property type="term" value="P:homophilic cell adhesion via plasma membrane adhesion molecules"/>
    <property type="evidence" value="ECO:0007669"/>
    <property type="project" value="TreeGrafter"/>
</dbReference>
<dbReference type="InterPro" id="IPR013783">
    <property type="entry name" value="Ig-like_fold"/>
</dbReference>
<dbReference type="EMBL" id="OU895878">
    <property type="protein sequence ID" value="CAG9804216.1"/>
    <property type="molecule type" value="Genomic_DNA"/>
</dbReference>
<dbReference type="SMART" id="SM00408">
    <property type="entry name" value="IGc2"/>
    <property type="match status" value="2"/>
</dbReference>
<dbReference type="PROSITE" id="PS50835">
    <property type="entry name" value="IG_LIKE"/>
    <property type="match status" value="1"/>
</dbReference>
<organism evidence="4 5">
    <name type="scientific">Chironomus riparius</name>
    <dbReference type="NCBI Taxonomy" id="315576"/>
    <lineage>
        <taxon>Eukaryota</taxon>
        <taxon>Metazoa</taxon>
        <taxon>Ecdysozoa</taxon>
        <taxon>Arthropoda</taxon>
        <taxon>Hexapoda</taxon>
        <taxon>Insecta</taxon>
        <taxon>Pterygota</taxon>
        <taxon>Neoptera</taxon>
        <taxon>Endopterygota</taxon>
        <taxon>Diptera</taxon>
        <taxon>Nematocera</taxon>
        <taxon>Chironomoidea</taxon>
        <taxon>Chironomidae</taxon>
        <taxon>Chironominae</taxon>
        <taxon>Chironomus</taxon>
    </lineage>
</organism>
<keyword evidence="5" id="KW-1185">Reference proteome</keyword>
<evidence type="ECO:0000256" key="2">
    <source>
        <dbReference type="SAM" id="SignalP"/>
    </source>
</evidence>
<dbReference type="AlphaFoldDB" id="A0A9N9RW46"/>
<reference evidence="4" key="2">
    <citation type="submission" date="2022-10" db="EMBL/GenBank/DDBJ databases">
        <authorList>
            <consortium name="ENA_rothamsted_submissions"/>
            <consortium name="culmorum"/>
            <person name="King R."/>
        </authorList>
    </citation>
    <scope>NUCLEOTIDE SEQUENCE</scope>
</reference>
<keyword evidence="2" id="KW-0732">Signal</keyword>
<feature type="chain" id="PRO_5040158081" description="Ig-like domain-containing protein" evidence="2">
    <location>
        <begin position="26"/>
        <end position="285"/>
    </location>
</feature>
<dbReference type="GO" id="GO:0005886">
    <property type="term" value="C:plasma membrane"/>
    <property type="evidence" value="ECO:0007669"/>
    <property type="project" value="TreeGrafter"/>
</dbReference>
<dbReference type="InterPro" id="IPR003598">
    <property type="entry name" value="Ig_sub2"/>
</dbReference>
<dbReference type="PANTHER" id="PTHR10075">
    <property type="entry name" value="BASIGIN RELATED"/>
    <property type="match status" value="1"/>
</dbReference>
<dbReference type="GO" id="GO:0098632">
    <property type="term" value="F:cell-cell adhesion mediator activity"/>
    <property type="evidence" value="ECO:0007669"/>
    <property type="project" value="TreeGrafter"/>
</dbReference>
<evidence type="ECO:0000313" key="4">
    <source>
        <dbReference type="EMBL" id="CAG9804216.1"/>
    </source>
</evidence>
<protein>
    <recommendedName>
        <fullName evidence="3">Ig-like domain-containing protein</fullName>
    </recommendedName>
</protein>
<dbReference type="SMART" id="SM00409">
    <property type="entry name" value="IG"/>
    <property type="match status" value="2"/>
</dbReference>
<dbReference type="SUPFAM" id="SSF48726">
    <property type="entry name" value="Immunoglobulin"/>
    <property type="match status" value="2"/>
</dbReference>
<dbReference type="InterPro" id="IPR007110">
    <property type="entry name" value="Ig-like_dom"/>
</dbReference>
<dbReference type="Proteomes" id="UP001153620">
    <property type="component" value="Chromosome 2"/>
</dbReference>
<dbReference type="Gene3D" id="2.60.40.10">
    <property type="entry name" value="Immunoglobulins"/>
    <property type="match status" value="2"/>
</dbReference>
<keyword evidence="1" id="KW-0393">Immunoglobulin domain</keyword>
<dbReference type="Pfam" id="PF13927">
    <property type="entry name" value="Ig_3"/>
    <property type="match status" value="1"/>
</dbReference>
<sequence length="285" mass="31974">MNMKTSSAVALLLVFIFTLATSVLARPPIPSYDSEEYTDNNVVDSIPIEEHDDDDMYKYVKAERNEYVEISEMPKKDIYYPDEPIEAECRVSGYPVPTVEWVHGTGSRNNDDFETNTIMERSPSGIATVVAKLIVRPQHIPQNGAKRTFTCVGKSGGKIAKASTTVHFNHHSGSHLDSNDMIKVLTGSDKVQIFEYYDSLFDNIGSTVFLPCKATNNAEIYWINTKEQVIKGQDSRFKVLSNGELMITNLQFQDMGTYICLAKDGKTKDVASTFVYALKRSHSKE</sequence>
<dbReference type="GO" id="GO:0070593">
    <property type="term" value="P:dendrite self-avoidance"/>
    <property type="evidence" value="ECO:0007669"/>
    <property type="project" value="TreeGrafter"/>
</dbReference>
<evidence type="ECO:0000259" key="3">
    <source>
        <dbReference type="PROSITE" id="PS50835"/>
    </source>
</evidence>
<name>A0A9N9RW46_9DIPT</name>
<evidence type="ECO:0000313" key="5">
    <source>
        <dbReference type="Proteomes" id="UP001153620"/>
    </source>
</evidence>
<evidence type="ECO:0000256" key="1">
    <source>
        <dbReference type="ARBA" id="ARBA00023319"/>
    </source>
</evidence>
<accession>A0A9N9RW46</accession>
<reference evidence="4" key="1">
    <citation type="submission" date="2022-01" db="EMBL/GenBank/DDBJ databases">
        <authorList>
            <person name="King R."/>
        </authorList>
    </citation>
    <scope>NUCLEOTIDE SEQUENCE</scope>
</reference>
<proteinExistence type="predicted"/>
<gene>
    <name evidence="4" type="ORF">CHIRRI_LOCUS7109</name>
</gene>
<feature type="signal peptide" evidence="2">
    <location>
        <begin position="1"/>
        <end position="25"/>
    </location>
</feature>